<dbReference type="InterPro" id="IPR017871">
    <property type="entry name" value="ABC_transporter-like_CS"/>
</dbReference>
<dbReference type="RefSeq" id="WP_185191672.1">
    <property type="nucleotide sequence ID" value="NZ_JACKXD010000001.1"/>
</dbReference>
<evidence type="ECO:0000313" key="8">
    <source>
        <dbReference type="Proteomes" id="UP000546257"/>
    </source>
</evidence>
<keyword evidence="4 7" id="KW-0067">ATP-binding</keyword>
<dbReference type="InterPro" id="IPR003593">
    <property type="entry name" value="AAA+_ATPase"/>
</dbReference>
<organism evidence="7 8">
    <name type="scientific">Halobellus ruber</name>
    <dbReference type="NCBI Taxonomy" id="2761102"/>
    <lineage>
        <taxon>Archaea</taxon>
        <taxon>Methanobacteriati</taxon>
        <taxon>Methanobacteriota</taxon>
        <taxon>Stenosarchaea group</taxon>
        <taxon>Halobacteria</taxon>
        <taxon>Halobacteriales</taxon>
        <taxon>Haloferacaceae</taxon>
        <taxon>Halobellus</taxon>
    </lineage>
</organism>
<name>A0A7J9SEG8_9EURY</name>
<protein>
    <submittedName>
        <fullName evidence="7">ABC transporter ATP-binding protein</fullName>
    </submittedName>
</protein>
<dbReference type="CDD" id="cd03224">
    <property type="entry name" value="ABC_TM1139_LivF_branched"/>
    <property type="match status" value="1"/>
</dbReference>
<dbReference type="Gene3D" id="3.40.50.300">
    <property type="entry name" value="P-loop containing nucleotide triphosphate hydrolases"/>
    <property type="match status" value="1"/>
</dbReference>
<dbReference type="PROSITE" id="PS50893">
    <property type="entry name" value="ABC_TRANSPORTER_2"/>
    <property type="match status" value="1"/>
</dbReference>
<evidence type="ECO:0000256" key="2">
    <source>
        <dbReference type="ARBA" id="ARBA00022448"/>
    </source>
</evidence>
<dbReference type="SUPFAM" id="SSF52540">
    <property type="entry name" value="P-loop containing nucleoside triphosphate hydrolases"/>
    <property type="match status" value="1"/>
</dbReference>
<dbReference type="EMBL" id="JACKXD010000001">
    <property type="protein sequence ID" value="MBB6645310.1"/>
    <property type="molecule type" value="Genomic_DNA"/>
</dbReference>
<evidence type="ECO:0000256" key="3">
    <source>
        <dbReference type="ARBA" id="ARBA00022741"/>
    </source>
</evidence>
<keyword evidence="8" id="KW-1185">Reference proteome</keyword>
<dbReference type="InterPro" id="IPR003439">
    <property type="entry name" value="ABC_transporter-like_ATP-bd"/>
</dbReference>
<accession>A0A7J9SEG8</accession>
<keyword evidence="2" id="KW-0813">Transport</keyword>
<sequence length="237" mass="26183">MGILEVSNFVTGYGDAEIVHGVDLEVEPEEMVCIIGPNGAGKSTFMKGIFGLIDCWDGKVVLDGQEVTNYPPHEITKEGASYVPQRNNIFPNLTVRENLEMGAYTKEDVDDADYQTVWDRFPILEERQNQKVGKMSGGQQQMVAMGAGLMIDPDILLVDEPSAGLAPDLVEEMFERIQRIKNQGTAVLMIEQNARQALRYSDRGYVLDQGENSFVGTGEELLDSDEIQELYLGQAGA</sequence>
<feature type="domain" description="ABC transporter" evidence="6">
    <location>
        <begin position="4"/>
        <end position="234"/>
    </location>
</feature>
<dbReference type="InterPro" id="IPR052156">
    <property type="entry name" value="BCAA_Transport_ATP-bd_LivF"/>
</dbReference>
<keyword evidence="3" id="KW-0547">Nucleotide-binding</keyword>
<dbReference type="GO" id="GO:0015807">
    <property type="term" value="P:L-amino acid transport"/>
    <property type="evidence" value="ECO:0007669"/>
    <property type="project" value="TreeGrafter"/>
</dbReference>
<gene>
    <name evidence="7" type="ORF">H5V44_03190</name>
</gene>
<evidence type="ECO:0000256" key="4">
    <source>
        <dbReference type="ARBA" id="ARBA00022840"/>
    </source>
</evidence>
<evidence type="ECO:0000256" key="1">
    <source>
        <dbReference type="ARBA" id="ARBA00005417"/>
    </source>
</evidence>
<dbReference type="PROSITE" id="PS00211">
    <property type="entry name" value="ABC_TRANSPORTER_1"/>
    <property type="match status" value="1"/>
</dbReference>
<dbReference type="PANTHER" id="PTHR43820">
    <property type="entry name" value="HIGH-AFFINITY BRANCHED-CHAIN AMINO ACID TRANSPORT ATP-BINDING PROTEIN LIVF"/>
    <property type="match status" value="1"/>
</dbReference>
<dbReference type="SMART" id="SM00382">
    <property type="entry name" value="AAA"/>
    <property type="match status" value="1"/>
</dbReference>
<evidence type="ECO:0000313" key="7">
    <source>
        <dbReference type="EMBL" id="MBB6645310.1"/>
    </source>
</evidence>
<comment type="similarity">
    <text evidence="1">Belongs to the ABC transporter superfamily.</text>
</comment>
<comment type="caution">
    <text evidence="7">The sequence shown here is derived from an EMBL/GenBank/DDBJ whole genome shotgun (WGS) entry which is preliminary data.</text>
</comment>
<dbReference type="Proteomes" id="UP000546257">
    <property type="component" value="Unassembled WGS sequence"/>
</dbReference>
<dbReference type="AlphaFoldDB" id="A0A7J9SEG8"/>
<proteinExistence type="inferred from homology"/>
<dbReference type="GO" id="GO:0005524">
    <property type="term" value="F:ATP binding"/>
    <property type="evidence" value="ECO:0007669"/>
    <property type="project" value="UniProtKB-KW"/>
</dbReference>
<evidence type="ECO:0000256" key="5">
    <source>
        <dbReference type="ARBA" id="ARBA00022970"/>
    </source>
</evidence>
<evidence type="ECO:0000259" key="6">
    <source>
        <dbReference type="PROSITE" id="PS50893"/>
    </source>
</evidence>
<reference evidence="7 8" key="1">
    <citation type="submission" date="2020-08" db="EMBL/GenBank/DDBJ databases">
        <authorList>
            <person name="Seo M.-J."/>
        </authorList>
    </citation>
    <scope>NUCLEOTIDE SEQUENCE [LARGE SCALE GENOMIC DNA]</scope>
    <source>
        <strain evidence="7 8">MBLA0160</strain>
    </source>
</reference>
<dbReference type="GO" id="GO:0016887">
    <property type="term" value="F:ATP hydrolysis activity"/>
    <property type="evidence" value="ECO:0007669"/>
    <property type="project" value="InterPro"/>
</dbReference>
<dbReference type="PANTHER" id="PTHR43820:SF4">
    <property type="entry name" value="HIGH-AFFINITY BRANCHED-CHAIN AMINO ACID TRANSPORT ATP-BINDING PROTEIN LIVF"/>
    <property type="match status" value="1"/>
</dbReference>
<dbReference type="Pfam" id="PF00005">
    <property type="entry name" value="ABC_tran"/>
    <property type="match status" value="1"/>
</dbReference>
<keyword evidence="5" id="KW-0029">Amino-acid transport</keyword>
<dbReference type="GO" id="GO:0015658">
    <property type="term" value="F:branched-chain amino acid transmembrane transporter activity"/>
    <property type="evidence" value="ECO:0007669"/>
    <property type="project" value="TreeGrafter"/>
</dbReference>
<dbReference type="InterPro" id="IPR027417">
    <property type="entry name" value="P-loop_NTPase"/>
</dbReference>